<feature type="domain" description="HTH marR-type" evidence="1">
    <location>
        <begin position="23"/>
        <end position="158"/>
    </location>
</feature>
<dbReference type="SUPFAM" id="SSF46785">
    <property type="entry name" value="Winged helix' DNA-binding domain"/>
    <property type="match status" value="1"/>
</dbReference>
<dbReference type="SMART" id="SM00347">
    <property type="entry name" value="HTH_MARR"/>
    <property type="match status" value="1"/>
</dbReference>
<organism evidence="2 3">
    <name type="scientific">Virgisporangium aurantiacum</name>
    <dbReference type="NCBI Taxonomy" id="175570"/>
    <lineage>
        <taxon>Bacteria</taxon>
        <taxon>Bacillati</taxon>
        <taxon>Actinomycetota</taxon>
        <taxon>Actinomycetes</taxon>
        <taxon>Micromonosporales</taxon>
        <taxon>Micromonosporaceae</taxon>
        <taxon>Virgisporangium</taxon>
    </lineage>
</organism>
<dbReference type="GO" id="GO:0003700">
    <property type="term" value="F:DNA-binding transcription factor activity"/>
    <property type="evidence" value="ECO:0007669"/>
    <property type="project" value="InterPro"/>
</dbReference>
<evidence type="ECO:0000313" key="3">
    <source>
        <dbReference type="Proteomes" id="UP000612585"/>
    </source>
</evidence>
<dbReference type="PANTHER" id="PTHR33164:SF99">
    <property type="entry name" value="MARR FAMILY REGULATORY PROTEIN"/>
    <property type="match status" value="1"/>
</dbReference>
<dbReference type="Pfam" id="PF12802">
    <property type="entry name" value="MarR_2"/>
    <property type="match status" value="1"/>
</dbReference>
<gene>
    <name evidence="2" type="ORF">Vau01_060520</name>
</gene>
<accession>A0A8J3ZBA4</accession>
<dbReference type="Proteomes" id="UP000612585">
    <property type="component" value="Unassembled WGS sequence"/>
</dbReference>
<name>A0A8J3ZBA4_9ACTN</name>
<dbReference type="PANTHER" id="PTHR33164">
    <property type="entry name" value="TRANSCRIPTIONAL REGULATOR, MARR FAMILY"/>
    <property type="match status" value="1"/>
</dbReference>
<dbReference type="InterPro" id="IPR036390">
    <property type="entry name" value="WH_DNA-bd_sf"/>
</dbReference>
<dbReference type="InterPro" id="IPR036388">
    <property type="entry name" value="WH-like_DNA-bd_sf"/>
</dbReference>
<dbReference type="GO" id="GO:0006950">
    <property type="term" value="P:response to stress"/>
    <property type="evidence" value="ECO:0007669"/>
    <property type="project" value="TreeGrafter"/>
</dbReference>
<dbReference type="PRINTS" id="PR00598">
    <property type="entry name" value="HTHMARR"/>
</dbReference>
<dbReference type="InterPro" id="IPR000835">
    <property type="entry name" value="HTH_MarR-typ"/>
</dbReference>
<sequence length="166" mass="18290">MRHNPCVRTHLHYAGGVFENDDKIAAWAALLRTHAAVLPRLEKALGRAGLPITWYDVLLVLNAAPQRRLRMTDLGHQATVSRERVSRVVGELEREGLVERQANPDDRRSAFAAVTPEGRKRLRAAAPVYLAAVEEHFLSYLSDREAKVIATALGRVLGAEESGPPG</sequence>
<evidence type="ECO:0000313" key="2">
    <source>
        <dbReference type="EMBL" id="GIJ58536.1"/>
    </source>
</evidence>
<keyword evidence="3" id="KW-1185">Reference proteome</keyword>
<dbReference type="InterPro" id="IPR039422">
    <property type="entry name" value="MarR/SlyA-like"/>
</dbReference>
<dbReference type="PROSITE" id="PS50995">
    <property type="entry name" value="HTH_MARR_2"/>
    <property type="match status" value="1"/>
</dbReference>
<proteinExistence type="predicted"/>
<dbReference type="Gene3D" id="1.10.10.10">
    <property type="entry name" value="Winged helix-like DNA-binding domain superfamily/Winged helix DNA-binding domain"/>
    <property type="match status" value="1"/>
</dbReference>
<comment type="caution">
    <text evidence="2">The sequence shown here is derived from an EMBL/GenBank/DDBJ whole genome shotgun (WGS) entry which is preliminary data.</text>
</comment>
<dbReference type="EMBL" id="BOPG01000037">
    <property type="protein sequence ID" value="GIJ58536.1"/>
    <property type="molecule type" value="Genomic_DNA"/>
</dbReference>
<dbReference type="AlphaFoldDB" id="A0A8J3ZBA4"/>
<protein>
    <submittedName>
        <fullName evidence="2">MarR family transcriptional regulator</fullName>
    </submittedName>
</protein>
<evidence type="ECO:0000259" key="1">
    <source>
        <dbReference type="PROSITE" id="PS50995"/>
    </source>
</evidence>
<reference evidence="2" key="1">
    <citation type="submission" date="2021-01" db="EMBL/GenBank/DDBJ databases">
        <title>Whole genome shotgun sequence of Virgisporangium aurantiacum NBRC 16421.</title>
        <authorList>
            <person name="Komaki H."/>
            <person name="Tamura T."/>
        </authorList>
    </citation>
    <scope>NUCLEOTIDE SEQUENCE</scope>
    <source>
        <strain evidence="2">NBRC 16421</strain>
    </source>
</reference>